<dbReference type="Proteomes" id="UP000034228">
    <property type="component" value="Unassembled WGS sequence"/>
</dbReference>
<evidence type="ECO:0000313" key="2">
    <source>
        <dbReference type="EMBL" id="KKO46697.1"/>
    </source>
</evidence>
<protein>
    <recommendedName>
        <fullName evidence="1">FHA domain-containing protein</fullName>
    </recommendedName>
</protein>
<sequence>MSQTDMLLELSVLSYHRLSPRQVALKRFDSNGGTLGRAEHADWHLPDPERVVSSIHAQISFIDNAFWITDCSTNGLFVNRSVTALGQGNRHRLADEDLLCLGDYEIKAAIVNASQAATASPAQRNDVKNHAQLTSAAELPYAQLTNNNENIGVVPQPLGLAVNQLQQAASPGSVSGRPGISGDSSAHNPAMAANAASAALYNNADVLANDNMLSESFTPPQSMIPDDWQPQWQQQSLPDEPLELAIASTADSSAARTVIIDQTNAQQCLQAFLSALNVPAPAEQQLQNPAWWSQLGEALQASLQGVIDVMRSRSEMKSNLRVNQTTFQQRENNPLKFSATISEAFHNLFNNNASSFMAPRQAITAAFADISQHEAAIIAGAAGAMQGMLAQLAPQLLEQRDFGASFIDKVNPTQRYSRYWSLYQALHQELQAEVTRTAKGGVNDDFIRAYEDYLTNRK</sequence>
<dbReference type="OrthoDB" id="273564at2"/>
<gene>
    <name evidence="2" type="ORF">WG68_05285</name>
</gene>
<dbReference type="EMBL" id="LAHO01000003">
    <property type="protein sequence ID" value="KKO46697.1"/>
    <property type="molecule type" value="Genomic_DNA"/>
</dbReference>
<evidence type="ECO:0000313" key="3">
    <source>
        <dbReference type="Proteomes" id="UP000034228"/>
    </source>
</evidence>
<dbReference type="InterPro" id="IPR008984">
    <property type="entry name" value="SMAD_FHA_dom_sf"/>
</dbReference>
<dbReference type="AlphaFoldDB" id="A0A0M2V791"/>
<dbReference type="PATRIC" id="fig|336831.14.peg.3368"/>
<feature type="domain" description="FHA" evidence="1">
    <location>
        <begin position="33"/>
        <end position="83"/>
    </location>
</feature>
<dbReference type="Pfam" id="PF00498">
    <property type="entry name" value="FHA"/>
    <property type="match status" value="1"/>
</dbReference>
<reference evidence="2 3" key="1">
    <citation type="submission" date="2015-03" db="EMBL/GenBank/DDBJ databases">
        <title>Draft genome sequences of two protease-producing strains of Arsukibacterium isolated from two cold and alkaline environments.</title>
        <authorList>
            <person name="Lylloff J.E."/>
            <person name="Skov L.B."/>
            <person name="Jepsen M."/>
            <person name="Hallin P.F."/>
            <person name="Sorensen S.J."/>
            <person name="Stougaard P."/>
            <person name="Glaring M.A."/>
        </authorList>
    </citation>
    <scope>NUCLEOTIDE SEQUENCE [LARGE SCALE GENOMIC DNA]</scope>
    <source>
        <strain evidence="2 3">GCM72</strain>
    </source>
</reference>
<comment type="caution">
    <text evidence="2">The sequence shown here is derived from an EMBL/GenBank/DDBJ whole genome shotgun (WGS) entry which is preliminary data.</text>
</comment>
<dbReference type="InterPro" id="IPR017735">
    <property type="entry name" value="T6SS_FHA"/>
</dbReference>
<dbReference type="SUPFAM" id="SSF49879">
    <property type="entry name" value="SMAD/FHA domain"/>
    <property type="match status" value="1"/>
</dbReference>
<dbReference type="InterPro" id="IPR000253">
    <property type="entry name" value="FHA_dom"/>
</dbReference>
<dbReference type="STRING" id="336831.WG68_05285"/>
<keyword evidence="3" id="KW-1185">Reference proteome</keyword>
<dbReference type="RefSeq" id="WP_046556586.1">
    <property type="nucleotide sequence ID" value="NZ_LAHO01000003.1"/>
</dbReference>
<dbReference type="PROSITE" id="PS50006">
    <property type="entry name" value="FHA_DOMAIN"/>
    <property type="match status" value="1"/>
</dbReference>
<organism evidence="2 3">
    <name type="scientific">Arsukibacterium ikkense</name>
    <dbReference type="NCBI Taxonomy" id="336831"/>
    <lineage>
        <taxon>Bacteria</taxon>
        <taxon>Pseudomonadati</taxon>
        <taxon>Pseudomonadota</taxon>
        <taxon>Gammaproteobacteria</taxon>
        <taxon>Chromatiales</taxon>
        <taxon>Chromatiaceae</taxon>
        <taxon>Arsukibacterium</taxon>
    </lineage>
</organism>
<dbReference type="Gene3D" id="2.60.200.20">
    <property type="match status" value="1"/>
</dbReference>
<proteinExistence type="predicted"/>
<name>A0A0M2V791_9GAMM</name>
<dbReference type="SMART" id="SM00240">
    <property type="entry name" value="FHA"/>
    <property type="match status" value="1"/>
</dbReference>
<evidence type="ECO:0000259" key="1">
    <source>
        <dbReference type="PROSITE" id="PS50006"/>
    </source>
</evidence>
<dbReference type="CDD" id="cd00060">
    <property type="entry name" value="FHA"/>
    <property type="match status" value="1"/>
</dbReference>
<dbReference type="NCBIfam" id="TIGR03354">
    <property type="entry name" value="VI_FHA"/>
    <property type="match status" value="1"/>
</dbReference>
<dbReference type="Pfam" id="PF20232">
    <property type="entry name" value="T6SS_FHA_C"/>
    <property type="match status" value="1"/>
</dbReference>
<accession>A0A0M2V791</accession>
<dbReference type="InterPro" id="IPR046883">
    <property type="entry name" value="T6SS_FHA_C"/>
</dbReference>